<evidence type="ECO:0000256" key="1">
    <source>
        <dbReference type="SAM" id="SignalP"/>
    </source>
</evidence>
<dbReference type="EMBL" id="KZ678409">
    <property type="protein sequence ID" value="PSR92184.1"/>
    <property type="molecule type" value="Genomic_DNA"/>
</dbReference>
<name>A0A2T3AD51_9PEZI</name>
<dbReference type="STRING" id="2025994.A0A2T3AD51"/>
<dbReference type="AlphaFoldDB" id="A0A2T3AD51"/>
<proteinExistence type="predicted"/>
<reference evidence="2 3" key="1">
    <citation type="journal article" date="2018" name="Mycol. Prog.">
        <title>Coniella lustricola, a new species from submerged detritus.</title>
        <authorList>
            <person name="Raudabaugh D.B."/>
            <person name="Iturriaga T."/>
            <person name="Carver A."/>
            <person name="Mondo S."/>
            <person name="Pangilinan J."/>
            <person name="Lipzen A."/>
            <person name="He G."/>
            <person name="Amirebrahimi M."/>
            <person name="Grigoriev I.V."/>
            <person name="Miller A.N."/>
        </authorList>
    </citation>
    <scope>NUCLEOTIDE SEQUENCE [LARGE SCALE GENOMIC DNA]</scope>
    <source>
        <strain evidence="2 3">B22-T-1</strain>
    </source>
</reference>
<organism evidence="2 3">
    <name type="scientific">Coniella lustricola</name>
    <dbReference type="NCBI Taxonomy" id="2025994"/>
    <lineage>
        <taxon>Eukaryota</taxon>
        <taxon>Fungi</taxon>
        <taxon>Dikarya</taxon>
        <taxon>Ascomycota</taxon>
        <taxon>Pezizomycotina</taxon>
        <taxon>Sordariomycetes</taxon>
        <taxon>Sordariomycetidae</taxon>
        <taxon>Diaporthales</taxon>
        <taxon>Schizoparmaceae</taxon>
        <taxon>Coniella</taxon>
    </lineage>
</organism>
<evidence type="ECO:0000313" key="2">
    <source>
        <dbReference type="EMBL" id="PSR92184.1"/>
    </source>
</evidence>
<keyword evidence="3" id="KW-1185">Reference proteome</keyword>
<keyword evidence="1" id="KW-0732">Signal</keyword>
<dbReference type="InParanoid" id="A0A2T3AD51"/>
<protein>
    <submittedName>
        <fullName evidence="2">Uncharacterized protein</fullName>
    </submittedName>
</protein>
<gene>
    <name evidence="2" type="ORF">BD289DRAFT_451926</name>
</gene>
<feature type="chain" id="PRO_5015574025" evidence="1">
    <location>
        <begin position="20"/>
        <end position="415"/>
    </location>
</feature>
<dbReference type="Proteomes" id="UP000241462">
    <property type="component" value="Unassembled WGS sequence"/>
</dbReference>
<accession>A0A2T3AD51</accession>
<feature type="signal peptide" evidence="1">
    <location>
        <begin position="1"/>
        <end position="19"/>
    </location>
</feature>
<sequence>MVARFGLWALSTMAVRALAGSSPAYPNTTTPSAASCAAWCTTTVSSGGTAAVETTTLTVYASASVVTETYTVFIVPCGHSSYILNTYSAEPHRSVFVLPLKHFAFVIGPDQQHQRSTTATVFINETLLSVSTVDTTETDSFTITTTYVTTYTSTSLVPTVVVSSYPYTITELECAYTTPVAYKARAEDDYTITVFVTSTDTITSCASTITDCPARETSSSIAVSSTATSPSVTLPAYSTSAYPVSSDCFSITNRVLTSYITETLYTPTTYTSIKTVTTRTTSTKTTDVRMTETETIWKTKTEKVTSDDYLTTVVTKHHISVGAHHNCLVSDETLWTTATVTTSTPYTVTSYVTSVEISDEYFTATITETTTTDEIQTVTQTDDITLWSTTVSTLVVPTTTISRSIYYDIFADCHK</sequence>
<evidence type="ECO:0000313" key="3">
    <source>
        <dbReference type="Proteomes" id="UP000241462"/>
    </source>
</evidence>